<comment type="function">
    <text evidence="1">Has a role in nuclear-cytoplasmic transport of proteins and mRNAs.</text>
</comment>
<dbReference type="InterPro" id="IPR018222">
    <property type="entry name" value="Nuclear_transport_factor_2_euk"/>
</dbReference>
<keyword evidence="1" id="KW-0653">Protein transport</keyword>
<dbReference type="GO" id="GO:0006913">
    <property type="term" value="P:nucleocytoplasmic transport"/>
    <property type="evidence" value="ECO:0007669"/>
    <property type="project" value="UniProtKB-UniRule"/>
</dbReference>
<dbReference type="AlphaFoldDB" id="A0A2H1C2Y8"/>
<dbReference type="EMBL" id="JXXN02003204">
    <property type="protein sequence ID" value="THD21846.1"/>
    <property type="molecule type" value="Genomic_DNA"/>
</dbReference>
<dbReference type="Gene3D" id="3.10.450.50">
    <property type="match status" value="1"/>
</dbReference>
<keyword evidence="1" id="KW-0963">Cytoplasm</keyword>
<comment type="subcellular location">
    <subcellularLocation>
        <location evidence="1">Cytoplasm</location>
    </subcellularLocation>
    <subcellularLocation>
        <location evidence="1">Nucleus</location>
    </subcellularLocation>
</comment>
<gene>
    <name evidence="2" type="ORF">D915_007276</name>
</gene>
<accession>A0A2H1C2Y8</accession>
<evidence type="ECO:0000313" key="2">
    <source>
        <dbReference type="EMBL" id="THD21846.1"/>
    </source>
</evidence>
<dbReference type="GO" id="GO:0015031">
    <property type="term" value="P:protein transport"/>
    <property type="evidence" value="ECO:0007669"/>
    <property type="project" value="UniProtKB-KW"/>
</dbReference>
<sequence length="139" mass="16019">MSQSCKLDEAEVEQWKVASEAGEKFSTLYYCAFDKPNRPDLPGFFMDNVVLIWNGNRVETQPSVVEFLNKLPRCTTNLHSLSAQPVHKSVSGERLLILVNTLGTIKFEQHPVRLFSETFFLTQDNSLWRVQSVTFRFMD</sequence>
<proteinExistence type="predicted"/>
<organism evidence="2 3">
    <name type="scientific">Fasciola hepatica</name>
    <name type="common">Liver fluke</name>
    <dbReference type="NCBI Taxonomy" id="6192"/>
    <lineage>
        <taxon>Eukaryota</taxon>
        <taxon>Metazoa</taxon>
        <taxon>Spiralia</taxon>
        <taxon>Lophotrochozoa</taxon>
        <taxon>Platyhelminthes</taxon>
        <taxon>Trematoda</taxon>
        <taxon>Digenea</taxon>
        <taxon>Plagiorchiida</taxon>
        <taxon>Echinostomata</taxon>
        <taxon>Echinostomatoidea</taxon>
        <taxon>Fasciolidae</taxon>
        <taxon>Fasciola</taxon>
    </lineage>
</organism>
<dbReference type="PROSITE" id="PS50177">
    <property type="entry name" value="NTF2_DOMAIN"/>
    <property type="match status" value="1"/>
</dbReference>
<keyword evidence="1" id="KW-0539">Nucleus</keyword>
<keyword evidence="1" id="KW-0813">Transport</keyword>
<name>A0A2H1C2Y8_FASHE</name>
<dbReference type="SUPFAM" id="SSF54427">
    <property type="entry name" value="NTF2-like"/>
    <property type="match status" value="1"/>
</dbReference>
<dbReference type="PANTHER" id="PTHR12612">
    <property type="entry name" value="NUCLEAR TRANSPORT FACTOR 2"/>
    <property type="match status" value="1"/>
</dbReference>
<dbReference type="GO" id="GO:0005634">
    <property type="term" value="C:nucleus"/>
    <property type="evidence" value="ECO:0007669"/>
    <property type="project" value="UniProtKB-SubCell"/>
</dbReference>
<dbReference type="InterPro" id="IPR032710">
    <property type="entry name" value="NTF2-like_dom_sf"/>
</dbReference>
<comment type="caution">
    <text evidence="2">The sequence shown here is derived from an EMBL/GenBank/DDBJ whole genome shotgun (WGS) entry which is preliminary data.</text>
</comment>
<dbReference type="InterPro" id="IPR045875">
    <property type="entry name" value="NTF2"/>
</dbReference>
<dbReference type="InterPro" id="IPR002075">
    <property type="entry name" value="NTF2_dom"/>
</dbReference>
<protein>
    <recommendedName>
        <fullName evidence="1">NTF2-related export protein</fullName>
    </recommendedName>
</protein>
<evidence type="ECO:0000313" key="3">
    <source>
        <dbReference type="Proteomes" id="UP000230066"/>
    </source>
</evidence>
<dbReference type="GO" id="GO:0051028">
    <property type="term" value="P:mRNA transport"/>
    <property type="evidence" value="ECO:0007669"/>
    <property type="project" value="UniProtKB-UniRule"/>
</dbReference>
<dbReference type="Proteomes" id="UP000230066">
    <property type="component" value="Unassembled WGS sequence"/>
</dbReference>
<dbReference type="GO" id="GO:0005737">
    <property type="term" value="C:cytoplasm"/>
    <property type="evidence" value="ECO:0007669"/>
    <property type="project" value="UniProtKB-SubCell"/>
</dbReference>
<evidence type="ECO:0000256" key="1">
    <source>
        <dbReference type="RuleBase" id="RU369002"/>
    </source>
</evidence>
<keyword evidence="3" id="KW-1185">Reference proteome</keyword>
<dbReference type="Pfam" id="PF02136">
    <property type="entry name" value="NTF2"/>
    <property type="match status" value="1"/>
</dbReference>
<reference evidence="2" key="1">
    <citation type="submission" date="2019-03" db="EMBL/GenBank/DDBJ databases">
        <title>Improved annotation for the trematode Fasciola hepatica.</title>
        <authorList>
            <person name="Choi Y.-J."/>
            <person name="Martin J."/>
            <person name="Mitreva M."/>
        </authorList>
    </citation>
    <scope>NUCLEOTIDE SEQUENCE [LARGE SCALE GENOMIC DNA]</scope>
</reference>